<comment type="caution">
    <text evidence="2">The sequence shown here is derived from an EMBL/GenBank/DDBJ whole genome shotgun (WGS) entry which is preliminary data.</text>
</comment>
<gene>
    <name evidence="2" type="ORF">CASFOL_023509</name>
</gene>
<protein>
    <submittedName>
        <fullName evidence="2">Uncharacterized protein</fullName>
    </submittedName>
</protein>
<keyword evidence="3" id="KW-1185">Reference proteome</keyword>
<dbReference type="AlphaFoldDB" id="A0ABD3CKR9"/>
<evidence type="ECO:0000256" key="1">
    <source>
        <dbReference type="SAM" id="SignalP"/>
    </source>
</evidence>
<name>A0ABD3CKR9_9LAMI</name>
<sequence>MKFWCVILAGLLFSRLGIECFEDDELLISNLNGTDSSFLESMSYIESALSWSALLLLKALLLKELYVWMDRYPDITLIAGLGRVQTVGS</sequence>
<proteinExistence type="predicted"/>
<dbReference type="Proteomes" id="UP001632038">
    <property type="component" value="Unassembled WGS sequence"/>
</dbReference>
<keyword evidence="1" id="KW-0732">Signal</keyword>
<evidence type="ECO:0000313" key="3">
    <source>
        <dbReference type="Proteomes" id="UP001632038"/>
    </source>
</evidence>
<dbReference type="EMBL" id="JAVIJP010000032">
    <property type="protein sequence ID" value="KAL3630525.1"/>
    <property type="molecule type" value="Genomic_DNA"/>
</dbReference>
<reference evidence="3" key="1">
    <citation type="journal article" date="2024" name="IScience">
        <title>Strigolactones Initiate the Formation of Haustorium-like Structures in Castilleja.</title>
        <authorList>
            <person name="Buerger M."/>
            <person name="Peterson D."/>
            <person name="Chory J."/>
        </authorList>
    </citation>
    <scope>NUCLEOTIDE SEQUENCE [LARGE SCALE GENOMIC DNA]</scope>
</reference>
<accession>A0ABD3CKR9</accession>
<organism evidence="2 3">
    <name type="scientific">Castilleja foliolosa</name>
    <dbReference type="NCBI Taxonomy" id="1961234"/>
    <lineage>
        <taxon>Eukaryota</taxon>
        <taxon>Viridiplantae</taxon>
        <taxon>Streptophyta</taxon>
        <taxon>Embryophyta</taxon>
        <taxon>Tracheophyta</taxon>
        <taxon>Spermatophyta</taxon>
        <taxon>Magnoliopsida</taxon>
        <taxon>eudicotyledons</taxon>
        <taxon>Gunneridae</taxon>
        <taxon>Pentapetalae</taxon>
        <taxon>asterids</taxon>
        <taxon>lamiids</taxon>
        <taxon>Lamiales</taxon>
        <taxon>Orobanchaceae</taxon>
        <taxon>Pedicularideae</taxon>
        <taxon>Castillejinae</taxon>
        <taxon>Castilleja</taxon>
    </lineage>
</organism>
<feature type="signal peptide" evidence="1">
    <location>
        <begin position="1"/>
        <end position="20"/>
    </location>
</feature>
<evidence type="ECO:0000313" key="2">
    <source>
        <dbReference type="EMBL" id="KAL3630525.1"/>
    </source>
</evidence>
<feature type="chain" id="PRO_5044824706" evidence="1">
    <location>
        <begin position="21"/>
        <end position="89"/>
    </location>
</feature>